<dbReference type="PANTHER" id="PTHR18919">
    <property type="entry name" value="ACETYL-COA C-ACYLTRANSFERASE"/>
    <property type="match status" value="1"/>
</dbReference>
<dbReference type="EMBL" id="SHKL01000001">
    <property type="protein sequence ID" value="RZT86703.1"/>
    <property type="molecule type" value="Genomic_DNA"/>
</dbReference>
<dbReference type="Proteomes" id="UP000291591">
    <property type="component" value="Unassembled WGS sequence"/>
</dbReference>
<dbReference type="Gene3D" id="2.40.50.840">
    <property type="match status" value="1"/>
</dbReference>
<organism evidence="5 6">
    <name type="scientific">Pseudonocardia sediminis</name>
    <dbReference type="NCBI Taxonomy" id="1397368"/>
    <lineage>
        <taxon>Bacteria</taxon>
        <taxon>Bacillati</taxon>
        <taxon>Actinomycetota</taxon>
        <taxon>Actinomycetes</taxon>
        <taxon>Pseudonocardiales</taxon>
        <taxon>Pseudonocardiaceae</taxon>
        <taxon>Pseudonocardia</taxon>
    </lineage>
</organism>
<evidence type="ECO:0000313" key="5">
    <source>
        <dbReference type="EMBL" id="RZT86703.1"/>
    </source>
</evidence>
<evidence type="ECO:0000256" key="3">
    <source>
        <dbReference type="ARBA" id="ARBA00023315"/>
    </source>
</evidence>
<comment type="caution">
    <text evidence="5">The sequence shown here is derived from an EMBL/GenBank/DDBJ whole genome shotgun (WGS) entry which is preliminary data.</text>
</comment>
<dbReference type="InterPro" id="IPR016039">
    <property type="entry name" value="Thiolase-like"/>
</dbReference>
<evidence type="ECO:0000256" key="2">
    <source>
        <dbReference type="ARBA" id="ARBA00022679"/>
    </source>
</evidence>
<keyword evidence="6" id="KW-1185">Reference proteome</keyword>
<dbReference type="Gene3D" id="3.40.47.10">
    <property type="match status" value="1"/>
</dbReference>
<feature type="region of interest" description="Disordered" evidence="4">
    <location>
        <begin position="130"/>
        <end position="149"/>
    </location>
</feature>
<evidence type="ECO:0000256" key="4">
    <source>
        <dbReference type="SAM" id="MobiDB-lite"/>
    </source>
</evidence>
<gene>
    <name evidence="5" type="ORF">EV383_3600</name>
</gene>
<evidence type="ECO:0000256" key="1">
    <source>
        <dbReference type="ARBA" id="ARBA00010982"/>
    </source>
</evidence>
<comment type="similarity">
    <text evidence="1">Belongs to the thiolase-like superfamily. Thiolase family.</text>
</comment>
<accession>A0A4Q7V260</accession>
<sequence>MSGPVGPTTPVLVGVGTASQKCEDHTDAAEPLELMRRALDTAGRDAGAPSRGGHGDLLGRIEHIAVPHGRWDYGDPGRLLAPGATTVLAEVGVLQQSLISECAQKIADGEIAVAAVVGGEAGHRIRQAARAGTEASETADDGVPDVHRTPDAELRLPVEATAGLSRAVGYYAVLEAGFRARHGLGLDESRDRIAAMYSRFSEVATGNPDAWRPRSAAPAEIRDAGPSNPMMAFPYTRSHTSSWSVDQAGALLLCSAGVAEEIGVPRERWVFPVVAAESNHMVNVCRRADLGDSPGARAVAAAVLDHAGSSADDLDLVDLYSCFPVAVEMFADALGVSEERALTVTGGMPWAGGPYNNYVLQATCRMAEQIRADGGTGLVSCVSGLMTKQAAAIWSSAPPSRPFASLDVTAQARESGSEVEVVDEYTGSAVVAGYTVLHIPGKPDRGVAVLDLPDGRRTMARCEDPDVTAAMETEEWCGRRVDVDGGAFR</sequence>
<keyword evidence="2 5" id="KW-0808">Transferase</keyword>
<dbReference type="PANTHER" id="PTHR18919:SF139">
    <property type="entry name" value="THIOLASE-LIKE PROTEIN TYPE 1 ADDITIONAL C-TERMINAL DOMAIN-CONTAINING PROTEIN"/>
    <property type="match status" value="1"/>
</dbReference>
<dbReference type="SUPFAM" id="SSF53901">
    <property type="entry name" value="Thiolase-like"/>
    <property type="match status" value="1"/>
</dbReference>
<dbReference type="OrthoDB" id="4470569at2"/>
<name>A0A4Q7V260_PSEST</name>
<dbReference type="RefSeq" id="WP_130290960.1">
    <property type="nucleotide sequence ID" value="NZ_SHKL01000001.1"/>
</dbReference>
<proteinExistence type="inferred from homology"/>
<protein>
    <submittedName>
        <fullName evidence="5">Acetyl-CoA C-acetyltransferase</fullName>
    </submittedName>
</protein>
<reference evidence="5 6" key="1">
    <citation type="submission" date="2019-02" db="EMBL/GenBank/DDBJ databases">
        <title>Sequencing the genomes of 1000 actinobacteria strains.</title>
        <authorList>
            <person name="Klenk H.-P."/>
        </authorList>
    </citation>
    <scope>NUCLEOTIDE SEQUENCE [LARGE SCALE GENOMIC DNA]</scope>
    <source>
        <strain evidence="5 6">DSM 45779</strain>
    </source>
</reference>
<dbReference type="GO" id="GO:0016746">
    <property type="term" value="F:acyltransferase activity"/>
    <property type="evidence" value="ECO:0007669"/>
    <property type="project" value="UniProtKB-KW"/>
</dbReference>
<dbReference type="AlphaFoldDB" id="A0A4Q7V260"/>
<keyword evidence="3" id="KW-0012">Acyltransferase</keyword>
<evidence type="ECO:0000313" key="6">
    <source>
        <dbReference type="Proteomes" id="UP000291591"/>
    </source>
</evidence>